<organism evidence="1 2">
    <name type="scientific">Nepenthes gracilis</name>
    <name type="common">Slender pitcher plant</name>
    <dbReference type="NCBI Taxonomy" id="150966"/>
    <lineage>
        <taxon>Eukaryota</taxon>
        <taxon>Viridiplantae</taxon>
        <taxon>Streptophyta</taxon>
        <taxon>Embryophyta</taxon>
        <taxon>Tracheophyta</taxon>
        <taxon>Spermatophyta</taxon>
        <taxon>Magnoliopsida</taxon>
        <taxon>eudicotyledons</taxon>
        <taxon>Gunneridae</taxon>
        <taxon>Pentapetalae</taxon>
        <taxon>Caryophyllales</taxon>
        <taxon>Nepenthaceae</taxon>
        <taxon>Nepenthes</taxon>
    </lineage>
</organism>
<dbReference type="AlphaFoldDB" id="A0AAD3XUM9"/>
<dbReference type="Proteomes" id="UP001279734">
    <property type="component" value="Unassembled WGS sequence"/>
</dbReference>
<reference evidence="1" key="1">
    <citation type="submission" date="2023-05" db="EMBL/GenBank/DDBJ databases">
        <title>Nepenthes gracilis genome sequencing.</title>
        <authorList>
            <person name="Fukushima K."/>
        </authorList>
    </citation>
    <scope>NUCLEOTIDE SEQUENCE</scope>
    <source>
        <strain evidence="1">SING2019-196</strain>
    </source>
</reference>
<evidence type="ECO:0000313" key="2">
    <source>
        <dbReference type="Proteomes" id="UP001279734"/>
    </source>
</evidence>
<sequence length="135" mass="15036">MSLNQLSMRTTHLFLVPPAPHFTESLDSGYIFNGESVERDSQTLCTEDVTIDYCGSPKRGENDSSFLGPQEEDYKVDYVDVVSERALDEGRTAAKEGTPNSSCKIASDVERLRRQLEIKTQRSLALTPMQLPSCS</sequence>
<dbReference type="EMBL" id="BSYO01000017">
    <property type="protein sequence ID" value="GMH16995.1"/>
    <property type="molecule type" value="Genomic_DNA"/>
</dbReference>
<keyword evidence="2" id="KW-1185">Reference proteome</keyword>
<gene>
    <name evidence="1" type="ORF">Nepgr_018836</name>
</gene>
<accession>A0AAD3XUM9</accession>
<proteinExistence type="predicted"/>
<evidence type="ECO:0000313" key="1">
    <source>
        <dbReference type="EMBL" id="GMH16995.1"/>
    </source>
</evidence>
<comment type="caution">
    <text evidence="1">The sequence shown here is derived from an EMBL/GenBank/DDBJ whole genome shotgun (WGS) entry which is preliminary data.</text>
</comment>
<protein>
    <submittedName>
        <fullName evidence="1">Uncharacterized protein</fullName>
    </submittedName>
</protein>
<name>A0AAD3XUM9_NEPGR</name>